<evidence type="ECO:0000259" key="1">
    <source>
        <dbReference type="Pfam" id="PF13152"/>
    </source>
</evidence>
<comment type="caution">
    <text evidence="3">The sequence shown here is derived from an EMBL/GenBank/DDBJ whole genome shotgun (WGS) entry which is preliminary data.</text>
</comment>
<dbReference type="EMBL" id="JAMOGB010000020">
    <property type="protein sequence ID" value="MDO0878794.1"/>
    <property type="molecule type" value="Genomic_DNA"/>
</dbReference>
<dbReference type="InterPro" id="IPR009061">
    <property type="entry name" value="DNA-bd_dom_put_sf"/>
</dbReference>
<dbReference type="Pfam" id="PF13152">
    <property type="entry name" value="DUF3967"/>
    <property type="match status" value="1"/>
</dbReference>
<dbReference type="Pfam" id="PF13411">
    <property type="entry name" value="MerR_1"/>
    <property type="match status" value="1"/>
</dbReference>
<gene>
    <name evidence="3" type="ORF">NBU54_14100</name>
</gene>
<dbReference type="RefSeq" id="WP_035067959.1">
    <property type="nucleotide sequence ID" value="NZ_JAMOGB010000020.1"/>
</dbReference>
<feature type="domain" description="HTH merR-type" evidence="2">
    <location>
        <begin position="8"/>
        <end position="78"/>
    </location>
</feature>
<dbReference type="GO" id="GO:0003677">
    <property type="term" value="F:DNA binding"/>
    <property type="evidence" value="ECO:0007669"/>
    <property type="project" value="InterPro"/>
</dbReference>
<feature type="domain" description="DUF3967" evidence="1">
    <location>
        <begin position="149"/>
        <end position="176"/>
    </location>
</feature>
<evidence type="ECO:0000313" key="4">
    <source>
        <dbReference type="Proteomes" id="UP001176117"/>
    </source>
</evidence>
<dbReference type="GO" id="GO:0006355">
    <property type="term" value="P:regulation of DNA-templated transcription"/>
    <property type="evidence" value="ECO:0007669"/>
    <property type="project" value="InterPro"/>
</dbReference>
<dbReference type="Gene3D" id="1.10.1660.10">
    <property type="match status" value="1"/>
</dbReference>
<reference evidence="3" key="1">
    <citation type="submission" date="2022-05" db="EMBL/GenBank/DDBJ databases">
        <title>Genome-based reclassification of Anoxybacillus salavatliensis Cihan et al. as a later heterotypic synonym of Anoxybacillus gonensis Belduz et al. 2003.</title>
        <authorList>
            <person name="Inan Bektas K."/>
            <person name="Guler H.I."/>
            <person name="Belduz A.O."/>
            <person name="Canakci S."/>
        </authorList>
    </citation>
    <scope>NUCLEOTIDE SEQUENCE</scope>
    <source>
        <strain evidence="3">NCIMB 13933</strain>
    </source>
</reference>
<evidence type="ECO:0000313" key="3">
    <source>
        <dbReference type="EMBL" id="MDO0878794.1"/>
    </source>
</evidence>
<evidence type="ECO:0000259" key="2">
    <source>
        <dbReference type="Pfam" id="PF13411"/>
    </source>
</evidence>
<dbReference type="InterPro" id="IPR025052">
    <property type="entry name" value="DUF3967"/>
</dbReference>
<accession>A0AAW7TL67</accession>
<dbReference type="SUPFAM" id="SSF46955">
    <property type="entry name" value="Putative DNA-binding domain"/>
    <property type="match status" value="1"/>
</dbReference>
<protein>
    <submittedName>
        <fullName evidence="3">MerR family transcriptional regulator</fullName>
    </submittedName>
</protein>
<sequence length="192" mass="22962">MNEFEKAYTTKEVSLTLDIGTSTLRKWCLALEENGYQFLRTDNQKRLFVERDLVALRYFQKLVQGENFSLENAAKVVTSKYKGEASEMGTPSVLSQNEMEKRDFKRSDEILQELLERFEKQEQFNQELLRFNQELLQRLEEQQKYIEERMNKRDELLMQSLKESMETRKMIAAAKEEDEKKQKGFWSRLFGK</sequence>
<name>A0AAW7TL67_9BACL</name>
<proteinExistence type="predicted"/>
<dbReference type="Proteomes" id="UP001176117">
    <property type="component" value="Unassembled WGS sequence"/>
</dbReference>
<dbReference type="InterPro" id="IPR000551">
    <property type="entry name" value="MerR-type_HTH_dom"/>
</dbReference>
<keyword evidence="4" id="KW-1185">Reference proteome</keyword>
<organism evidence="3 4">
    <name type="scientific">Anoxybacillus gonensis</name>
    <dbReference type="NCBI Taxonomy" id="198467"/>
    <lineage>
        <taxon>Bacteria</taxon>
        <taxon>Bacillati</taxon>
        <taxon>Bacillota</taxon>
        <taxon>Bacilli</taxon>
        <taxon>Bacillales</taxon>
        <taxon>Anoxybacillaceae</taxon>
        <taxon>Anoxybacillus</taxon>
    </lineage>
</organism>
<dbReference type="AlphaFoldDB" id="A0AAW7TL67"/>